<dbReference type="InterPro" id="IPR027107">
    <property type="entry name" value="Tuberin/Ral-act_asu"/>
</dbReference>
<keyword evidence="2" id="KW-0175">Coiled coil</keyword>
<reference evidence="4" key="1">
    <citation type="submission" date="2022-12" db="EMBL/GenBank/DDBJ databases">
        <authorList>
            <person name="Brejova B."/>
        </authorList>
    </citation>
    <scope>NUCLEOTIDE SEQUENCE</scope>
</reference>
<name>A0A9W4TZ60_9ASCO</name>
<evidence type="ECO:0000256" key="2">
    <source>
        <dbReference type="SAM" id="Coils"/>
    </source>
</evidence>
<evidence type="ECO:0000256" key="1">
    <source>
        <dbReference type="ARBA" id="ARBA00022468"/>
    </source>
</evidence>
<dbReference type="Pfam" id="PF02145">
    <property type="entry name" value="Rap_GAP"/>
    <property type="match status" value="1"/>
</dbReference>
<dbReference type="InterPro" id="IPR035974">
    <property type="entry name" value="Rap/Ran-GAP_sf"/>
</dbReference>
<dbReference type="FunFam" id="3.40.50.11210:FF:000007">
    <property type="entry name" value="Tuberous sclerosis 2"/>
    <property type="match status" value="1"/>
</dbReference>
<dbReference type="SUPFAM" id="SSF111347">
    <property type="entry name" value="Rap/Ran-GAP"/>
    <property type="match status" value="1"/>
</dbReference>
<dbReference type="Pfam" id="PF03542">
    <property type="entry name" value="Tuberin"/>
    <property type="match status" value="1"/>
</dbReference>
<dbReference type="PANTHER" id="PTHR10063:SF0">
    <property type="entry name" value="TUBERIN"/>
    <property type="match status" value="1"/>
</dbReference>
<dbReference type="Pfam" id="PF11864">
    <property type="entry name" value="DUF3384"/>
    <property type="match status" value="1"/>
</dbReference>
<dbReference type="InterPro" id="IPR018515">
    <property type="entry name" value="Tuberin-type_domain"/>
</dbReference>
<evidence type="ECO:0000313" key="4">
    <source>
        <dbReference type="EMBL" id="CAI5759233.1"/>
    </source>
</evidence>
<evidence type="ECO:0000259" key="3">
    <source>
        <dbReference type="PROSITE" id="PS50085"/>
    </source>
</evidence>
<dbReference type="EMBL" id="CANTUO010000004">
    <property type="protein sequence ID" value="CAI5759233.1"/>
    <property type="molecule type" value="Genomic_DNA"/>
</dbReference>
<feature type="domain" description="Rap-GAP" evidence="3">
    <location>
        <begin position="1123"/>
        <end position="1367"/>
    </location>
</feature>
<dbReference type="GO" id="GO:0005634">
    <property type="term" value="C:nucleus"/>
    <property type="evidence" value="ECO:0007669"/>
    <property type="project" value="InterPro"/>
</dbReference>
<keyword evidence="5" id="KW-1185">Reference proteome</keyword>
<accession>A0A9W4TZ60</accession>
<organism evidence="4 5">
    <name type="scientific">Candida verbasci</name>
    <dbReference type="NCBI Taxonomy" id="1227364"/>
    <lineage>
        <taxon>Eukaryota</taxon>
        <taxon>Fungi</taxon>
        <taxon>Dikarya</taxon>
        <taxon>Ascomycota</taxon>
        <taxon>Saccharomycotina</taxon>
        <taxon>Pichiomycetes</taxon>
        <taxon>Debaryomycetaceae</taxon>
        <taxon>Candida/Lodderomyces clade</taxon>
        <taxon>Candida</taxon>
    </lineage>
</organism>
<dbReference type="InterPro" id="IPR024584">
    <property type="entry name" value="Tuberin_N"/>
</dbReference>
<dbReference type="Proteomes" id="UP001152885">
    <property type="component" value="Unassembled WGS sequence"/>
</dbReference>
<dbReference type="PANTHER" id="PTHR10063">
    <property type="entry name" value="TUBERIN"/>
    <property type="match status" value="1"/>
</dbReference>
<proteinExistence type="predicted"/>
<keyword evidence="1" id="KW-0343">GTPase activation</keyword>
<dbReference type="Gene3D" id="3.40.50.11210">
    <property type="entry name" value="Rap/Ran-GAP"/>
    <property type="match status" value="1"/>
</dbReference>
<dbReference type="GO" id="GO:0032007">
    <property type="term" value="P:negative regulation of TOR signaling"/>
    <property type="evidence" value="ECO:0007669"/>
    <property type="project" value="TreeGrafter"/>
</dbReference>
<gene>
    <name evidence="4" type="ORF">CANVERA_P3742</name>
</gene>
<comment type="caution">
    <text evidence="4">The sequence shown here is derived from an EMBL/GenBank/DDBJ whole genome shotgun (WGS) entry which is preliminary data.</text>
</comment>
<dbReference type="GO" id="GO:0033596">
    <property type="term" value="C:TSC1-TSC2 complex"/>
    <property type="evidence" value="ECO:0007669"/>
    <property type="project" value="TreeGrafter"/>
</dbReference>
<dbReference type="OrthoDB" id="19311at2759"/>
<feature type="coiled-coil region" evidence="2">
    <location>
        <begin position="1353"/>
        <end position="1384"/>
    </location>
</feature>
<dbReference type="PROSITE" id="PS50085">
    <property type="entry name" value="RAPGAP"/>
    <property type="match status" value="1"/>
</dbReference>
<dbReference type="InterPro" id="IPR000331">
    <property type="entry name" value="Rap/Ran_GAP_dom"/>
</dbReference>
<dbReference type="GO" id="GO:0051056">
    <property type="term" value="P:regulation of small GTPase mediated signal transduction"/>
    <property type="evidence" value="ECO:0007669"/>
    <property type="project" value="InterPro"/>
</dbReference>
<sequence length="1448" mass="166684">MSTHHPNFGSSGLGSVFKSLTKSFKPSSSKNVPVSINPTVVGGSEDLQIIIKHLQTTTSQSNRIELLIKLTEQIENYSISSIQEIWYTVRPYCKSQSSQIRTQGLKLCIACISKDDNSVGTRVRYFNDLYDFNQSRGNQLDSNFNLIMKGINLLTNNGRDIHDYLIYDDKKDLCKFIADNLKIVQILSSREDKNSQNCIDFLVFIRNCLKFNYTVVSEDSLTSILNRLVQFKSKNKQVLTSLLEIFDAVAVFGHVPIDITPKLITFIAEIYGTSIDADINSAIIKSIDDICIEENCEVIIFTLCDNISNPDVKIEKYTNACIGSIKLLKIIIVKNAIENKFKMEFAYFRVVKSLKAVLSFNIPIINSSYIDCLDKLLAKDSYQDNFGMTLHDSIDKVIPFQIWYSNTNSMYDVLSLLKINNEQDKNRFQSICLSLQQLYENHELQTPKDKLINFFINFNQYITRENMLFVLQYYDDEKLCTMLNPLYKEESIKLLNYFYYDNTNPEVKVKCLEVILNGYEISKTIFNDVSSDLILDIFKKSVKESNEEVLDFLIYKMFCNFLTNCDSKIFQNLTNFLLPLVNETQSTDALIARSFVSSVSSSNSSKGYLEKITKAICTTFIKSNARRSFECFEILIEIAKRTQSGEILLIISKCLIRIRTTSEFYIYITQPFDMIGLASAFKRDNKIVAGQQWTYPETVDYLPETYYNKPNKNLLLLVGEPDFDKNYIDIKKWFSLVLTIMKNFVAWEVYSYVWAHFCAQLSNMTIFNHCNEEIINLKNIVCDQLTLKLPSNLNFQDSELTKSDLQVAFVRSFSALMGYHDKFSKSDEDQIINSLIFGLNSWEKTSIPCLNILTICCYEIPLSVKKYLSLILTNLQTKVTSANASTHTLEFLMSLVNLPVLTSNFTMEEFKRVFGIAFKYIQFSIDLETRNLSPVNTIQQHGVDATVEQTPSTQSSGISPILSQYIMKLSYNVISHWFLKINMNDRKIISSFLIKNLISINERSSLLSDQTIGFLDFITKFTYSDLPLKIINSTIQKQNENTTINKWVIADSIVSIESDLYSADTDILIRKPTGVSRLVVQLDHQEQSDSSIVISPNYFLLQLFDCKTKPIPIIEDQIVSRALNVLDRIPSVEFHKIGIVYIGKNQTNENEVLNNKVGSSEYQNFLNNIGDLVKLKNNKEIYLGGLDNERDIDGEYSRFWRDKTTQVIFHVTTMMNNPNLIKEDADSQRTLDLKKRHIGNNYVNIFFDESGEQDFNFNLIKSQFNFLSVVIKPHTKTEELTIPSNSQKKFFKVKTYRRSGVPAILATCHFKIVSLDQLPNVIRNLVILASEFANVWHSNNLSGKFISNWAQRVKQLKILKNKSLENYKNLQNEEENNYKADKDKINSGNVITQSFFEQLNENSNLNLNTNSYNDRKLNDYKFEFLNDKNEDAKLFELYKTIEFNSYTS</sequence>
<evidence type="ECO:0000313" key="5">
    <source>
        <dbReference type="Proteomes" id="UP001152885"/>
    </source>
</evidence>
<protein>
    <recommendedName>
        <fullName evidence="3">Rap-GAP domain-containing protein</fullName>
    </recommendedName>
</protein>
<dbReference type="GO" id="GO:0005096">
    <property type="term" value="F:GTPase activator activity"/>
    <property type="evidence" value="ECO:0007669"/>
    <property type="project" value="UniProtKB-KW"/>
</dbReference>